<evidence type="ECO:0000313" key="1">
    <source>
        <dbReference type="EMBL" id="MFD0852437.1"/>
    </source>
</evidence>
<organism evidence="1 2">
    <name type="scientific">Actinomadura adrarensis</name>
    <dbReference type="NCBI Taxonomy" id="1819600"/>
    <lineage>
        <taxon>Bacteria</taxon>
        <taxon>Bacillati</taxon>
        <taxon>Actinomycetota</taxon>
        <taxon>Actinomycetes</taxon>
        <taxon>Streptosporangiales</taxon>
        <taxon>Thermomonosporaceae</taxon>
        <taxon>Actinomadura</taxon>
    </lineage>
</organism>
<feature type="non-terminal residue" evidence="1">
    <location>
        <position position="1"/>
    </location>
</feature>
<name>A0ABW3CFW5_9ACTN</name>
<accession>A0ABW3CFW5</accession>
<reference evidence="2" key="1">
    <citation type="journal article" date="2019" name="Int. J. Syst. Evol. Microbiol.">
        <title>The Global Catalogue of Microorganisms (GCM) 10K type strain sequencing project: providing services to taxonomists for standard genome sequencing and annotation.</title>
        <authorList>
            <consortium name="The Broad Institute Genomics Platform"/>
            <consortium name="The Broad Institute Genome Sequencing Center for Infectious Disease"/>
            <person name="Wu L."/>
            <person name="Ma J."/>
        </authorList>
    </citation>
    <scope>NUCLEOTIDE SEQUENCE [LARGE SCALE GENOMIC DNA]</scope>
    <source>
        <strain evidence="2">JCM 31696</strain>
    </source>
</reference>
<dbReference type="EMBL" id="JBHTIR010001347">
    <property type="protein sequence ID" value="MFD0852437.1"/>
    <property type="molecule type" value="Genomic_DNA"/>
</dbReference>
<sequence>GARLPAAGEAEVEAASDLLLIKLAHPDKRSVLRVQRWSGEPPEPDIDHRNLGTFQVTVGGERGGREMRLFQLPLEVADREKTCGAMLPLPLDLPPGDYKVRLTAWDSSGGHVADQGHYRYLAQFWDA</sequence>
<gene>
    <name evidence="1" type="ORF">ACFQ07_09400</name>
</gene>
<evidence type="ECO:0000313" key="2">
    <source>
        <dbReference type="Proteomes" id="UP001597083"/>
    </source>
</evidence>
<comment type="caution">
    <text evidence="1">The sequence shown here is derived from an EMBL/GenBank/DDBJ whole genome shotgun (WGS) entry which is preliminary data.</text>
</comment>
<keyword evidence="2" id="KW-1185">Reference proteome</keyword>
<protein>
    <submittedName>
        <fullName evidence="1">Uncharacterized protein</fullName>
    </submittedName>
</protein>
<proteinExistence type="predicted"/>
<dbReference type="Proteomes" id="UP001597083">
    <property type="component" value="Unassembled WGS sequence"/>
</dbReference>